<comment type="similarity">
    <text evidence="1">Belongs to the enoyl-CoA hydratase/isomerase family.</text>
</comment>
<evidence type="ECO:0000313" key="3">
    <source>
        <dbReference type="EMBL" id="GMG81728.1"/>
    </source>
</evidence>
<dbReference type="InterPro" id="IPR029045">
    <property type="entry name" value="ClpP/crotonase-like_dom_sf"/>
</dbReference>
<dbReference type="InterPro" id="IPR001753">
    <property type="entry name" value="Enoyl-CoA_hydra/iso"/>
</dbReference>
<gene>
    <name evidence="3" type="ORF">LNKW23_09410</name>
</gene>
<dbReference type="SUPFAM" id="SSF52096">
    <property type="entry name" value="ClpP/crotonase"/>
    <property type="match status" value="1"/>
</dbReference>
<evidence type="ECO:0000313" key="4">
    <source>
        <dbReference type="Proteomes" id="UP001239909"/>
    </source>
</evidence>
<evidence type="ECO:0000256" key="2">
    <source>
        <dbReference type="ARBA" id="ARBA00023239"/>
    </source>
</evidence>
<dbReference type="Proteomes" id="UP001239909">
    <property type="component" value="Unassembled WGS sequence"/>
</dbReference>
<dbReference type="Gene3D" id="3.90.226.10">
    <property type="entry name" value="2-enoyl-CoA Hydratase, Chain A, domain 1"/>
    <property type="match status" value="1"/>
</dbReference>
<keyword evidence="4" id="KW-1185">Reference proteome</keyword>
<dbReference type="Pfam" id="PF00378">
    <property type="entry name" value="ECH_1"/>
    <property type="match status" value="1"/>
</dbReference>
<organism evidence="3 4">
    <name type="scientific">Paralimibaculum aggregatum</name>
    <dbReference type="NCBI Taxonomy" id="3036245"/>
    <lineage>
        <taxon>Bacteria</taxon>
        <taxon>Pseudomonadati</taxon>
        <taxon>Pseudomonadota</taxon>
        <taxon>Alphaproteobacteria</taxon>
        <taxon>Rhodobacterales</taxon>
        <taxon>Paracoccaceae</taxon>
        <taxon>Paralimibaculum</taxon>
    </lineage>
</organism>
<dbReference type="EMBL" id="BSYI01000005">
    <property type="protein sequence ID" value="GMG81728.1"/>
    <property type="molecule type" value="Genomic_DNA"/>
</dbReference>
<comment type="caution">
    <text evidence="3">The sequence shown here is derived from an EMBL/GenBank/DDBJ whole genome shotgun (WGS) entry which is preliminary data.</text>
</comment>
<name>A0ABQ6LLM8_9RHOB</name>
<dbReference type="InterPro" id="IPR014748">
    <property type="entry name" value="Enoyl-CoA_hydra_C"/>
</dbReference>
<dbReference type="PANTHER" id="PTHR11941">
    <property type="entry name" value="ENOYL-COA HYDRATASE-RELATED"/>
    <property type="match status" value="1"/>
</dbReference>
<dbReference type="CDD" id="cd06558">
    <property type="entry name" value="crotonase-like"/>
    <property type="match status" value="1"/>
</dbReference>
<proteinExistence type="inferred from homology"/>
<accession>A0ABQ6LLM8</accession>
<reference evidence="3 4" key="1">
    <citation type="submission" date="2023-04" db="EMBL/GenBank/DDBJ databases">
        <title>Marinoamorphus aggregata gen. nov., sp. Nov., isolate from tissue of brittle star Ophioplocus japonicus.</title>
        <authorList>
            <person name="Kawano K."/>
            <person name="Sawayama S."/>
            <person name="Nakagawa S."/>
        </authorList>
    </citation>
    <scope>NUCLEOTIDE SEQUENCE [LARGE SCALE GENOMIC DNA]</scope>
    <source>
        <strain evidence="3 4">NKW23</strain>
    </source>
</reference>
<dbReference type="NCBIfam" id="NF004796">
    <property type="entry name" value="PRK06144.1"/>
    <property type="match status" value="1"/>
</dbReference>
<dbReference type="PANTHER" id="PTHR11941:SF54">
    <property type="entry name" value="ENOYL-COA HYDRATASE, MITOCHONDRIAL"/>
    <property type="match status" value="1"/>
</dbReference>
<evidence type="ECO:0000256" key="1">
    <source>
        <dbReference type="ARBA" id="ARBA00005254"/>
    </source>
</evidence>
<dbReference type="Gene3D" id="1.10.12.10">
    <property type="entry name" value="Lyase 2-enoyl-coa Hydratase, Chain A, domain 2"/>
    <property type="match status" value="1"/>
</dbReference>
<protein>
    <submittedName>
        <fullName evidence="3">Enoyl-CoA hydratase/isomerase family protein</fullName>
    </submittedName>
</protein>
<keyword evidence="2" id="KW-0456">Lyase</keyword>
<sequence>MSEDLIYSEDGAIARVVFNRPESRNALTLAMYDGLARICREIPADGPVKALIVGGAGGRAFAAGTDMTEFRAFEGEADALGYERRMDAVLGDIERCAVPTIAAITGACTGGGAAISAACDIRITDARLKWGFPIARTLGNCLSIANLGRLADLVGPGRLREILFTARLIGAEEAERIGLVSEVLADPEAVAARATALAGQLASHAPLTLRATKEGLRRLRTDGPRAEGDDLILLTYLSADFREGMEAFLGKRQPEWQGK</sequence>